<accession>A0A8D8YT48</accession>
<dbReference type="Gene3D" id="3.30.200.20">
    <property type="entry name" value="Phosphorylase Kinase, domain 1"/>
    <property type="match status" value="1"/>
</dbReference>
<evidence type="ECO:0000313" key="6">
    <source>
        <dbReference type="EMBL" id="CAG6734493.1"/>
    </source>
</evidence>
<evidence type="ECO:0000256" key="3">
    <source>
        <dbReference type="PROSITE-ProRule" id="PRU10141"/>
    </source>
</evidence>
<keyword evidence="1 3" id="KW-0547">Nucleotide-binding</keyword>
<keyword evidence="4" id="KW-0472">Membrane</keyword>
<dbReference type="InterPro" id="IPR011009">
    <property type="entry name" value="Kinase-like_dom_sf"/>
</dbReference>
<dbReference type="GO" id="GO:0002009">
    <property type="term" value="P:morphogenesis of an epithelium"/>
    <property type="evidence" value="ECO:0007669"/>
    <property type="project" value="UniProtKB-ARBA"/>
</dbReference>
<dbReference type="GO" id="GO:0004672">
    <property type="term" value="F:protein kinase activity"/>
    <property type="evidence" value="ECO:0007669"/>
    <property type="project" value="InterPro"/>
</dbReference>
<dbReference type="SUPFAM" id="SSF56112">
    <property type="entry name" value="Protein kinase-like (PK-like)"/>
    <property type="match status" value="1"/>
</dbReference>
<keyword evidence="4" id="KW-1133">Transmembrane helix</keyword>
<evidence type="ECO:0000259" key="5">
    <source>
        <dbReference type="PROSITE" id="PS50011"/>
    </source>
</evidence>
<dbReference type="InterPro" id="IPR001245">
    <property type="entry name" value="Ser-Thr/Tyr_kinase_cat_dom"/>
</dbReference>
<dbReference type="InterPro" id="IPR050198">
    <property type="entry name" value="Non-receptor_tyrosine_kinases"/>
</dbReference>
<dbReference type="EMBL" id="HBUF01392783">
    <property type="protein sequence ID" value="CAG6734493.1"/>
    <property type="molecule type" value="Transcribed_RNA"/>
</dbReference>
<dbReference type="PANTHER" id="PTHR24418">
    <property type="entry name" value="TYROSINE-PROTEIN KINASE"/>
    <property type="match status" value="1"/>
</dbReference>
<name>A0A8D8YT48_9HEMI</name>
<dbReference type="Pfam" id="PF07714">
    <property type="entry name" value="PK_Tyr_Ser-Thr"/>
    <property type="match status" value="1"/>
</dbReference>
<keyword evidence="4" id="KW-0812">Transmembrane</keyword>
<feature type="domain" description="Protein kinase" evidence="5">
    <location>
        <begin position="64"/>
        <end position="136"/>
    </location>
</feature>
<protein>
    <submittedName>
        <fullName evidence="6">Insulin-like receptor</fullName>
    </submittedName>
</protein>
<dbReference type="PROSITE" id="PS50011">
    <property type="entry name" value="PROTEIN_KINASE_DOM"/>
    <property type="match status" value="1"/>
</dbReference>
<feature type="transmembrane region" description="Helical" evidence="4">
    <location>
        <begin position="24"/>
        <end position="41"/>
    </location>
</feature>
<proteinExistence type="predicted"/>
<organism evidence="6">
    <name type="scientific">Cacopsylla melanoneura</name>
    <dbReference type="NCBI Taxonomy" id="428564"/>
    <lineage>
        <taxon>Eukaryota</taxon>
        <taxon>Metazoa</taxon>
        <taxon>Ecdysozoa</taxon>
        <taxon>Arthropoda</taxon>
        <taxon>Hexapoda</taxon>
        <taxon>Insecta</taxon>
        <taxon>Pterygota</taxon>
        <taxon>Neoptera</taxon>
        <taxon>Paraneoptera</taxon>
        <taxon>Hemiptera</taxon>
        <taxon>Sternorrhyncha</taxon>
        <taxon>Psylloidea</taxon>
        <taxon>Psyllidae</taxon>
        <taxon>Psyllinae</taxon>
        <taxon>Cacopsylla</taxon>
    </lineage>
</organism>
<dbReference type="GO" id="GO:0005524">
    <property type="term" value="F:ATP binding"/>
    <property type="evidence" value="ECO:0007669"/>
    <property type="project" value="UniProtKB-UniRule"/>
</dbReference>
<evidence type="ECO:0000256" key="2">
    <source>
        <dbReference type="ARBA" id="ARBA00022840"/>
    </source>
</evidence>
<evidence type="ECO:0000256" key="4">
    <source>
        <dbReference type="SAM" id="Phobius"/>
    </source>
</evidence>
<feature type="binding site" evidence="3">
    <location>
        <position position="101"/>
    </location>
    <ligand>
        <name>ATP</name>
        <dbReference type="ChEBI" id="CHEBI:30616"/>
    </ligand>
</feature>
<dbReference type="InterPro" id="IPR000719">
    <property type="entry name" value="Prot_kinase_dom"/>
</dbReference>
<sequence>MNLHVIAFSQKMPKTKDTMSDKTVLTLIIGAFVGLGFYWWWSSREQKCISVNENDPWEVKRSRVKILEKLGNGSFGDVCRGFIKNFGSLSQYLAQYPCAIKMVRKHASDQEKADFLSEASVMKGFDTHHVVRTPLV</sequence>
<keyword evidence="6" id="KW-0675">Receptor</keyword>
<dbReference type="PROSITE" id="PS00107">
    <property type="entry name" value="PROTEIN_KINASE_ATP"/>
    <property type="match status" value="1"/>
</dbReference>
<evidence type="ECO:0000256" key="1">
    <source>
        <dbReference type="ARBA" id="ARBA00022741"/>
    </source>
</evidence>
<reference evidence="6" key="1">
    <citation type="submission" date="2021-05" db="EMBL/GenBank/DDBJ databases">
        <authorList>
            <person name="Alioto T."/>
            <person name="Alioto T."/>
            <person name="Gomez Garrido J."/>
        </authorList>
    </citation>
    <scope>NUCLEOTIDE SEQUENCE</scope>
</reference>
<dbReference type="InterPro" id="IPR017441">
    <property type="entry name" value="Protein_kinase_ATP_BS"/>
</dbReference>
<dbReference type="AlphaFoldDB" id="A0A8D8YT48"/>
<keyword evidence="2 3" id="KW-0067">ATP-binding</keyword>